<dbReference type="Proteomes" id="UP001501690">
    <property type="component" value="Unassembled WGS sequence"/>
</dbReference>
<sequence>MDADPDATPQPAMRPADDLLSRLEVIESQPLTARAVSYEAVHDELARRLEHQPGASAPSQSAAQ</sequence>
<accession>A0ABN2HZI7</accession>
<name>A0ABN2HZI7_9MICO</name>
<dbReference type="RefSeq" id="WP_344070367.1">
    <property type="nucleotide sequence ID" value="NZ_BAAAPL010000001.1"/>
</dbReference>
<evidence type="ECO:0000313" key="1">
    <source>
        <dbReference type="EMBL" id="GAA1696148.1"/>
    </source>
</evidence>
<dbReference type="EMBL" id="BAAAPL010000001">
    <property type="protein sequence ID" value="GAA1696148.1"/>
    <property type="molecule type" value="Genomic_DNA"/>
</dbReference>
<evidence type="ECO:0000313" key="2">
    <source>
        <dbReference type="Proteomes" id="UP001501690"/>
    </source>
</evidence>
<proteinExistence type="predicted"/>
<reference evidence="1 2" key="1">
    <citation type="journal article" date="2019" name="Int. J. Syst. Evol. Microbiol.">
        <title>The Global Catalogue of Microorganisms (GCM) 10K type strain sequencing project: providing services to taxonomists for standard genome sequencing and annotation.</title>
        <authorList>
            <consortium name="The Broad Institute Genomics Platform"/>
            <consortium name="The Broad Institute Genome Sequencing Center for Infectious Disease"/>
            <person name="Wu L."/>
            <person name="Ma J."/>
        </authorList>
    </citation>
    <scope>NUCLEOTIDE SEQUENCE [LARGE SCALE GENOMIC DNA]</scope>
    <source>
        <strain evidence="1 2">JCM 15577</strain>
    </source>
</reference>
<protein>
    <submittedName>
        <fullName evidence="1">Uncharacterized protein</fullName>
    </submittedName>
</protein>
<gene>
    <name evidence="1" type="ORF">GCM10009808_11760</name>
</gene>
<comment type="caution">
    <text evidence="1">The sequence shown here is derived from an EMBL/GenBank/DDBJ whole genome shotgun (WGS) entry which is preliminary data.</text>
</comment>
<organism evidence="1 2">
    <name type="scientific">Microbacterium sediminicola</name>
    <dbReference type="NCBI Taxonomy" id="415210"/>
    <lineage>
        <taxon>Bacteria</taxon>
        <taxon>Bacillati</taxon>
        <taxon>Actinomycetota</taxon>
        <taxon>Actinomycetes</taxon>
        <taxon>Micrococcales</taxon>
        <taxon>Microbacteriaceae</taxon>
        <taxon>Microbacterium</taxon>
    </lineage>
</organism>
<keyword evidence="2" id="KW-1185">Reference proteome</keyword>